<accession>A0A0F9AH02</accession>
<dbReference type="InterPro" id="IPR010982">
    <property type="entry name" value="Lambda_DNA-bd_dom_sf"/>
</dbReference>
<dbReference type="SMART" id="SM00530">
    <property type="entry name" value="HTH_XRE"/>
    <property type="match status" value="1"/>
</dbReference>
<protein>
    <recommendedName>
        <fullName evidence="2">HTH cro/C1-type domain-containing protein</fullName>
    </recommendedName>
</protein>
<evidence type="ECO:0000259" key="2">
    <source>
        <dbReference type="PROSITE" id="PS50943"/>
    </source>
</evidence>
<dbReference type="SUPFAM" id="SSF47413">
    <property type="entry name" value="lambda repressor-like DNA-binding domains"/>
    <property type="match status" value="1"/>
</dbReference>
<dbReference type="Gene3D" id="1.10.260.40">
    <property type="entry name" value="lambda repressor-like DNA-binding domains"/>
    <property type="match status" value="1"/>
</dbReference>
<sequence>MLRGTMQKRRRARRTARVGRPPKFTSALRALRERRGLTLAQVAAATDLTAPTVARAEAGANVSLRTITALAGYYGRGVLKLLVRPP</sequence>
<feature type="domain" description="HTH cro/C1-type" evidence="2">
    <location>
        <begin position="28"/>
        <end position="81"/>
    </location>
</feature>
<feature type="region of interest" description="Disordered" evidence="1">
    <location>
        <begin position="1"/>
        <end position="22"/>
    </location>
</feature>
<comment type="caution">
    <text evidence="3">The sequence shown here is derived from an EMBL/GenBank/DDBJ whole genome shotgun (WGS) entry which is preliminary data.</text>
</comment>
<dbReference type="InterPro" id="IPR001387">
    <property type="entry name" value="Cro/C1-type_HTH"/>
</dbReference>
<feature type="compositionally biased region" description="Basic residues" evidence="1">
    <location>
        <begin position="1"/>
        <end position="17"/>
    </location>
</feature>
<dbReference type="Pfam" id="PF13560">
    <property type="entry name" value="HTH_31"/>
    <property type="match status" value="1"/>
</dbReference>
<dbReference type="AlphaFoldDB" id="A0A0F9AH02"/>
<proteinExistence type="predicted"/>
<dbReference type="EMBL" id="LAZR01057739">
    <property type="protein sequence ID" value="KKK71426.1"/>
    <property type="molecule type" value="Genomic_DNA"/>
</dbReference>
<reference evidence="3" key="1">
    <citation type="journal article" date="2015" name="Nature">
        <title>Complex archaea that bridge the gap between prokaryotes and eukaryotes.</title>
        <authorList>
            <person name="Spang A."/>
            <person name="Saw J.H."/>
            <person name="Jorgensen S.L."/>
            <person name="Zaremba-Niedzwiedzka K."/>
            <person name="Martijn J."/>
            <person name="Lind A.E."/>
            <person name="van Eijk R."/>
            <person name="Schleper C."/>
            <person name="Guy L."/>
            <person name="Ettema T.J."/>
        </authorList>
    </citation>
    <scope>NUCLEOTIDE SEQUENCE</scope>
</reference>
<evidence type="ECO:0000313" key="3">
    <source>
        <dbReference type="EMBL" id="KKK71426.1"/>
    </source>
</evidence>
<evidence type="ECO:0000256" key="1">
    <source>
        <dbReference type="SAM" id="MobiDB-lite"/>
    </source>
</evidence>
<dbReference type="GO" id="GO:0003677">
    <property type="term" value="F:DNA binding"/>
    <property type="evidence" value="ECO:0007669"/>
    <property type="project" value="InterPro"/>
</dbReference>
<name>A0A0F9AH02_9ZZZZ</name>
<organism evidence="3">
    <name type="scientific">marine sediment metagenome</name>
    <dbReference type="NCBI Taxonomy" id="412755"/>
    <lineage>
        <taxon>unclassified sequences</taxon>
        <taxon>metagenomes</taxon>
        <taxon>ecological metagenomes</taxon>
    </lineage>
</organism>
<dbReference type="PROSITE" id="PS50943">
    <property type="entry name" value="HTH_CROC1"/>
    <property type="match status" value="1"/>
</dbReference>
<dbReference type="CDD" id="cd00093">
    <property type="entry name" value="HTH_XRE"/>
    <property type="match status" value="1"/>
</dbReference>
<gene>
    <name evidence="3" type="ORF">LCGC14_2914020</name>
</gene>